<evidence type="ECO:0000256" key="2">
    <source>
        <dbReference type="SAM" id="SignalP"/>
    </source>
</evidence>
<keyword evidence="4" id="KW-1185">Reference proteome</keyword>
<feature type="signal peptide" evidence="2">
    <location>
        <begin position="1"/>
        <end position="21"/>
    </location>
</feature>
<organism evidence="3 4">
    <name type="scientific">Symbiodinium microadriaticum</name>
    <name type="common">Dinoflagellate</name>
    <name type="synonym">Zooxanthella microadriatica</name>
    <dbReference type="NCBI Taxonomy" id="2951"/>
    <lineage>
        <taxon>Eukaryota</taxon>
        <taxon>Sar</taxon>
        <taxon>Alveolata</taxon>
        <taxon>Dinophyceae</taxon>
        <taxon>Suessiales</taxon>
        <taxon>Symbiodiniaceae</taxon>
        <taxon>Symbiodinium</taxon>
    </lineage>
</organism>
<name>A0A1Q9DQF9_SYMMI</name>
<comment type="caution">
    <text evidence="3">The sequence shown here is derived from an EMBL/GenBank/DDBJ whole genome shotgun (WGS) entry which is preliminary data.</text>
</comment>
<accession>A0A1Q9DQF9</accession>
<dbReference type="Proteomes" id="UP000186817">
    <property type="component" value="Unassembled WGS sequence"/>
</dbReference>
<keyword evidence="2" id="KW-0732">Signal</keyword>
<sequence>MAGRALLVCLAISAVFSCGDALRSQQGENFEGKTAIRLNADTEDTEPEIEKLKAELELAQARVAAAEAKLALAEAQTETTTTPVPGTCSDEESDQEEYCCCYSPRYDVHFNGVRLGFTKDFCPQIGCSKVGLWHGARCHSTPSKYDVECKVRVSERALS</sequence>
<gene>
    <name evidence="3" type="ORF">AK812_SmicGene49149</name>
</gene>
<dbReference type="AlphaFoldDB" id="A0A1Q9DQF9"/>
<dbReference type="EMBL" id="LSRX01000434">
    <property type="protein sequence ID" value="OLP97401.1"/>
    <property type="molecule type" value="Genomic_DNA"/>
</dbReference>
<dbReference type="PROSITE" id="PS51257">
    <property type="entry name" value="PROKAR_LIPOPROTEIN"/>
    <property type="match status" value="1"/>
</dbReference>
<reference evidence="3 4" key="1">
    <citation type="submission" date="2016-02" db="EMBL/GenBank/DDBJ databases">
        <title>Genome analysis of coral dinoflagellate symbionts highlights evolutionary adaptations to a symbiotic lifestyle.</title>
        <authorList>
            <person name="Aranda M."/>
            <person name="Li Y."/>
            <person name="Liew Y.J."/>
            <person name="Baumgarten S."/>
            <person name="Simakov O."/>
            <person name="Wilson M."/>
            <person name="Piel J."/>
            <person name="Ashoor H."/>
            <person name="Bougouffa S."/>
            <person name="Bajic V.B."/>
            <person name="Ryu T."/>
            <person name="Ravasi T."/>
            <person name="Bayer T."/>
            <person name="Micklem G."/>
            <person name="Kim H."/>
            <person name="Bhak J."/>
            <person name="Lajeunesse T.C."/>
            <person name="Voolstra C.R."/>
        </authorList>
    </citation>
    <scope>NUCLEOTIDE SEQUENCE [LARGE SCALE GENOMIC DNA]</scope>
    <source>
        <strain evidence="3 4">CCMP2467</strain>
    </source>
</reference>
<proteinExistence type="predicted"/>
<evidence type="ECO:0000313" key="4">
    <source>
        <dbReference type="Proteomes" id="UP000186817"/>
    </source>
</evidence>
<protein>
    <submittedName>
        <fullName evidence="3">Uncharacterized protein</fullName>
    </submittedName>
</protein>
<feature type="coiled-coil region" evidence="1">
    <location>
        <begin position="49"/>
        <end position="78"/>
    </location>
</feature>
<feature type="chain" id="PRO_5012232234" evidence="2">
    <location>
        <begin position="22"/>
        <end position="159"/>
    </location>
</feature>
<evidence type="ECO:0000313" key="3">
    <source>
        <dbReference type="EMBL" id="OLP97401.1"/>
    </source>
</evidence>
<keyword evidence="1" id="KW-0175">Coiled coil</keyword>
<evidence type="ECO:0000256" key="1">
    <source>
        <dbReference type="SAM" id="Coils"/>
    </source>
</evidence>